<dbReference type="AlphaFoldDB" id="A0A2V1K7P0"/>
<evidence type="ECO:0000313" key="8">
    <source>
        <dbReference type="EMBL" id="PWF27488.1"/>
    </source>
</evidence>
<dbReference type="FunFam" id="3.20.20.10:FF:000002">
    <property type="entry name" value="Alanine racemase"/>
    <property type="match status" value="1"/>
</dbReference>
<evidence type="ECO:0000256" key="2">
    <source>
        <dbReference type="ARBA" id="ARBA00022898"/>
    </source>
</evidence>
<dbReference type="GO" id="GO:0030170">
    <property type="term" value="F:pyridoxal phosphate binding"/>
    <property type="evidence" value="ECO:0007669"/>
    <property type="project" value="UniProtKB-UniRule"/>
</dbReference>
<dbReference type="SMART" id="SM01005">
    <property type="entry name" value="Ala_racemase_C"/>
    <property type="match status" value="1"/>
</dbReference>
<dbReference type="GO" id="GO:0030632">
    <property type="term" value="P:D-alanine biosynthetic process"/>
    <property type="evidence" value="ECO:0007669"/>
    <property type="project" value="UniProtKB-UniRule"/>
</dbReference>
<evidence type="ECO:0000256" key="5">
    <source>
        <dbReference type="PIRSR" id="PIRSR600821-50"/>
    </source>
</evidence>
<dbReference type="InterPro" id="IPR001608">
    <property type="entry name" value="Ala_racemase_N"/>
</dbReference>
<keyword evidence="2 4" id="KW-0663">Pyridoxal phosphate</keyword>
<dbReference type="PANTHER" id="PTHR30511">
    <property type="entry name" value="ALANINE RACEMASE"/>
    <property type="match status" value="1"/>
</dbReference>
<reference evidence="9" key="1">
    <citation type="submission" date="2018-05" db="EMBL/GenBank/DDBJ databases">
        <authorList>
            <person name="Li Y."/>
        </authorList>
    </citation>
    <scope>NUCLEOTIDE SEQUENCE [LARGE SCALE GENOMIC DNA]</scope>
    <source>
        <strain evidence="9">sk1b4</strain>
    </source>
</reference>
<dbReference type="Gene3D" id="3.20.20.10">
    <property type="entry name" value="Alanine racemase"/>
    <property type="match status" value="1"/>
</dbReference>
<dbReference type="GO" id="GO:0009252">
    <property type="term" value="P:peptidoglycan biosynthetic process"/>
    <property type="evidence" value="ECO:0007669"/>
    <property type="project" value="TreeGrafter"/>
</dbReference>
<dbReference type="InterPro" id="IPR011079">
    <property type="entry name" value="Ala_racemase_C"/>
</dbReference>
<dbReference type="EC" id="5.1.1.1" evidence="4"/>
<accession>A0A2V1K7P0</accession>
<comment type="pathway">
    <text evidence="4">Amino-acid biosynthesis; D-alanine biosynthesis; D-alanine from L-alanine: step 1/1.</text>
</comment>
<dbReference type="GO" id="GO:0008784">
    <property type="term" value="F:alanine racemase activity"/>
    <property type="evidence" value="ECO:0007669"/>
    <property type="project" value="UniProtKB-UniRule"/>
</dbReference>
<keyword evidence="3 4" id="KW-0413">Isomerase</keyword>
<dbReference type="Gene3D" id="2.40.37.10">
    <property type="entry name" value="Lyase, Ornithine Decarboxylase, Chain A, domain 1"/>
    <property type="match status" value="1"/>
</dbReference>
<feature type="active site" description="Proton acceptor; specific for D-alanine" evidence="4">
    <location>
        <position position="72"/>
    </location>
</feature>
<dbReference type="Pfam" id="PF00842">
    <property type="entry name" value="Ala_racemase_C"/>
    <property type="match status" value="1"/>
</dbReference>
<dbReference type="Proteomes" id="UP000245283">
    <property type="component" value="Unassembled WGS sequence"/>
</dbReference>
<dbReference type="UniPathway" id="UPA00042">
    <property type="reaction ID" value="UER00497"/>
</dbReference>
<feature type="active site" description="Proton acceptor; specific for L-alanine" evidence="4">
    <location>
        <position position="305"/>
    </location>
</feature>
<dbReference type="InterPro" id="IPR029066">
    <property type="entry name" value="PLP-binding_barrel"/>
</dbReference>
<evidence type="ECO:0000256" key="1">
    <source>
        <dbReference type="ARBA" id="ARBA00001933"/>
    </source>
</evidence>
<comment type="catalytic activity">
    <reaction evidence="4">
        <text>L-alanine = D-alanine</text>
        <dbReference type="Rhea" id="RHEA:20249"/>
        <dbReference type="ChEBI" id="CHEBI:57416"/>
        <dbReference type="ChEBI" id="CHEBI:57972"/>
        <dbReference type="EC" id="5.1.1.1"/>
    </reaction>
</comment>
<dbReference type="InterPro" id="IPR009006">
    <property type="entry name" value="Ala_racemase/Decarboxylase_C"/>
</dbReference>
<organism evidence="8 9">
    <name type="scientific">Ancrocorticia populi</name>
    <dbReference type="NCBI Taxonomy" id="2175228"/>
    <lineage>
        <taxon>Bacteria</taxon>
        <taxon>Bacillati</taxon>
        <taxon>Actinomycetota</taxon>
        <taxon>Actinomycetes</taxon>
        <taxon>Actinomycetales</taxon>
        <taxon>Actinomycetaceae</taxon>
        <taxon>Ancrocorticia</taxon>
    </lineage>
</organism>
<dbReference type="PANTHER" id="PTHR30511:SF0">
    <property type="entry name" value="ALANINE RACEMASE, CATABOLIC-RELATED"/>
    <property type="match status" value="1"/>
</dbReference>
<dbReference type="PRINTS" id="PR00992">
    <property type="entry name" value="ALARACEMASE"/>
</dbReference>
<feature type="binding site" evidence="4 6">
    <location>
        <position position="353"/>
    </location>
    <ligand>
        <name>substrate</name>
    </ligand>
</feature>
<dbReference type="EMBL" id="QETB01000001">
    <property type="protein sequence ID" value="PWF27488.1"/>
    <property type="molecule type" value="Genomic_DNA"/>
</dbReference>
<proteinExistence type="inferred from homology"/>
<evidence type="ECO:0000259" key="7">
    <source>
        <dbReference type="SMART" id="SM01005"/>
    </source>
</evidence>
<comment type="cofactor">
    <cofactor evidence="1 4 5">
        <name>pyridoxal 5'-phosphate</name>
        <dbReference type="ChEBI" id="CHEBI:597326"/>
    </cofactor>
</comment>
<sequence>MAGQRPSRTALAGPSWPARLLARFRRLLERLWRAPVSDLFPARADIDLDAIASNLGVVRDAVEGQKLLGVVKADAYGHGRAECARALLGAGADYLGVAQVAEALNLREEVGAGPRILAWIYAPGADLEAALAADIELSVGAFWALDQLAVAARSTGITARIHLKADTGMARGGFNLQDLPEAAHRIRGLVAEGVFELQGLWSHLARADDVDCGLTEIQIERFEEARSTVKAAGLDPVLCHLAASGGALWHPGARYDMVRPGIVLYGLSPNPNHRTAAQMGLKAAMTLSADLIVDREVPAGTGVSYGHTAHTEEDTRLGVVPLGYADGIDRKASNVAPLVINSQPTKIMGRVCMDQFVVTLPEGATAGDRAYLFGDVGAGLPTADDWAEAMGTIGYEVVTCLGARVPRRYHGEG</sequence>
<dbReference type="InterPro" id="IPR020622">
    <property type="entry name" value="Ala_racemase_pyridoxalP-BS"/>
</dbReference>
<comment type="function">
    <text evidence="4">Catalyzes the interconversion of L-alanine and D-alanine. May also act on other amino acids.</text>
</comment>
<keyword evidence="9" id="KW-1185">Reference proteome</keyword>
<dbReference type="NCBIfam" id="TIGR00492">
    <property type="entry name" value="alr"/>
    <property type="match status" value="1"/>
</dbReference>
<comment type="caution">
    <text evidence="8">The sequence shown here is derived from an EMBL/GenBank/DDBJ whole genome shotgun (WGS) entry which is preliminary data.</text>
</comment>
<protein>
    <recommendedName>
        <fullName evidence="4">Alanine racemase</fullName>
        <ecNumber evidence="4">5.1.1.1</ecNumber>
    </recommendedName>
</protein>
<dbReference type="Pfam" id="PF01168">
    <property type="entry name" value="Ala_racemase_N"/>
    <property type="match status" value="1"/>
</dbReference>
<evidence type="ECO:0000256" key="6">
    <source>
        <dbReference type="PIRSR" id="PIRSR600821-52"/>
    </source>
</evidence>
<feature type="binding site" evidence="4 6">
    <location>
        <position position="171"/>
    </location>
    <ligand>
        <name>substrate</name>
    </ligand>
</feature>
<dbReference type="InterPro" id="IPR000821">
    <property type="entry name" value="Ala_racemase"/>
</dbReference>
<dbReference type="PROSITE" id="PS00395">
    <property type="entry name" value="ALANINE_RACEMASE"/>
    <property type="match status" value="1"/>
</dbReference>
<dbReference type="GO" id="GO:0005829">
    <property type="term" value="C:cytosol"/>
    <property type="evidence" value="ECO:0007669"/>
    <property type="project" value="TreeGrafter"/>
</dbReference>
<evidence type="ECO:0000313" key="9">
    <source>
        <dbReference type="Proteomes" id="UP000245283"/>
    </source>
</evidence>
<comment type="similarity">
    <text evidence="4">Belongs to the alanine racemase family.</text>
</comment>
<dbReference type="SUPFAM" id="SSF51419">
    <property type="entry name" value="PLP-binding barrel"/>
    <property type="match status" value="1"/>
</dbReference>
<name>A0A2V1K7P0_9ACTO</name>
<evidence type="ECO:0000256" key="3">
    <source>
        <dbReference type="ARBA" id="ARBA00023235"/>
    </source>
</evidence>
<feature type="domain" description="Alanine racemase C-terminal" evidence="7">
    <location>
        <begin position="284"/>
        <end position="410"/>
    </location>
</feature>
<dbReference type="HAMAP" id="MF_01201">
    <property type="entry name" value="Ala_racemase"/>
    <property type="match status" value="1"/>
</dbReference>
<evidence type="ECO:0000256" key="4">
    <source>
        <dbReference type="HAMAP-Rule" id="MF_01201"/>
    </source>
</evidence>
<feature type="modified residue" description="N6-(pyridoxal phosphate)lysine" evidence="4 5">
    <location>
        <position position="72"/>
    </location>
</feature>
<dbReference type="SUPFAM" id="SSF50621">
    <property type="entry name" value="Alanine racemase C-terminal domain-like"/>
    <property type="match status" value="1"/>
</dbReference>
<gene>
    <name evidence="8" type="primary">alr</name>
    <name evidence="8" type="ORF">DD236_03665</name>
</gene>
<dbReference type="CDD" id="cd00430">
    <property type="entry name" value="PLPDE_III_AR"/>
    <property type="match status" value="1"/>
</dbReference>
<dbReference type="OrthoDB" id="9813814at2"/>